<evidence type="ECO:0000313" key="5">
    <source>
        <dbReference type="Proteomes" id="UP000323522"/>
    </source>
</evidence>
<reference evidence="4 5" key="1">
    <citation type="submission" date="2019-02" db="EMBL/GenBank/DDBJ databases">
        <title>Complete Genome Sequence and Methylome Analysis of Sphaerotilus natans subsp. sulfidivorans D-507.</title>
        <authorList>
            <person name="Fomenkov A."/>
            <person name="Gridneva E."/>
            <person name="Smolyakov D."/>
            <person name="Dubinina G."/>
            <person name="Vincze T."/>
            <person name="Grabovich M."/>
            <person name="Roberts R.J."/>
        </authorList>
    </citation>
    <scope>NUCLEOTIDE SEQUENCE [LARGE SCALE GENOMIC DNA]</scope>
    <source>
        <strain evidence="4 5">D-507</strain>
    </source>
</reference>
<dbReference type="InterPro" id="IPR008462">
    <property type="entry name" value="CsbD"/>
</dbReference>
<dbReference type="EMBL" id="JBEPLS010000002">
    <property type="protein sequence ID" value="MET3602743.1"/>
    <property type="molecule type" value="Genomic_DNA"/>
</dbReference>
<dbReference type="InterPro" id="IPR036629">
    <property type="entry name" value="YjbJ_sf"/>
</dbReference>
<comment type="similarity">
    <text evidence="1">Belongs to the UPF0337 (CsbD) family.</text>
</comment>
<dbReference type="RefSeq" id="WP_149505006.1">
    <property type="nucleotide sequence ID" value="NZ_CP035708.1"/>
</dbReference>
<dbReference type="Proteomes" id="UP000323522">
    <property type="component" value="Chromosome"/>
</dbReference>
<dbReference type="SUPFAM" id="SSF69047">
    <property type="entry name" value="Hypothetical protein YjbJ"/>
    <property type="match status" value="1"/>
</dbReference>
<dbReference type="EMBL" id="CP035708">
    <property type="protein sequence ID" value="QEN02379.1"/>
    <property type="molecule type" value="Genomic_DNA"/>
</dbReference>
<organism evidence="4 5">
    <name type="scientific">Sphaerotilus sulfidivorans</name>
    <dbReference type="NCBI Taxonomy" id="639200"/>
    <lineage>
        <taxon>Bacteria</taxon>
        <taxon>Pseudomonadati</taxon>
        <taxon>Pseudomonadota</taxon>
        <taxon>Betaproteobacteria</taxon>
        <taxon>Burkholderiales</taxon>
        <taxon>Sphaerotilaceae</taxon>
        <taxon>Sphaerotilus</taxon>
    </lineage>
</organism>
<reference evidence="3 6" key="2">
    <citation type="submission" date="2024-06" db="EMBL/GenBank/DDBJ databases">
        <title>Genomic Encyclopedia of Type Strains, Phase IV (KMG-IV): sequencing the most valuable type-strain genomes for metagenomic binning, comparative biology and taxonomic classification.</title>
        <authorList>
            <person name="Goeker M."/>
        </authorList>
    </citation>
    <scope>NUCLEOTIDE SEQUENCE [LARGE SCALE GENOMIC DNA]</scope>
    <source>
        <strain evidence="3 6">D-501</strain>
    </source>
</reference>
<protein>
    <submittedName>
        <fullName evidence="4">CsbD family protein</fullName>
    </submittedName>
    <submittedName>
        <fullName evidence="3">Uncharacterized protein YjbJ (UPF0337 family)</fullName>
    </submittedName>
</protein>
<gene>
    <name evidence="3" type="ORF">ABIC99_000527</name>
    <name evidence="4" type="ORF">EWH46_17500</name>
</gene>
<dbReference type="OrthoDB" id="8564562at2"/>
<name>A0A5C1Q636_9BURK</name>
<dbReference type="Gene3D" id="1.10.1470.10">
    <property type="entry name" value="YjbJ"/>
    <property type="match status" value="1"/>
</dbReference>
<evidence type="ECO:0000313" key="4">
    <source>
        <dbReference type="EMBL" id="QEN02379.1"/>
    </source>
</evidence>
<keyword evidence="6" id="KW-1185">Reference proteome</keyword>
<feature type="domain" description="CsbD-like" evidence="2">
    <location>
        <begin position="4"/>
        <end position="55"/>
    </location>
</feature>
<dbReference type="Proteomes" id="UP001549111">
    <property type="component" value="Unassembled WGS sequence"/>
</dbReference>
<dbReference type="AlphaFoldDB" id="A0A5C1Q636"/>
<proteinExistence type="inferred from homology"/>
<sequence>MNKDQVEGRLETVKGHIKEAAGKVVGNKKLEAEGRIDQVAGKTQSNYGDAKEKAADAVKKI</sequence>
<dbReference type="Pfam" id="PF05532">
    <property type="entry name" value="CsbD"/>
    <property type="match status" value="1"/>
</dbReference>
<evidence type="ECO:0000256" key="1">
    <source>
        <dbReference type="ARBA" id="ARBA00009129"/>
    </source>
</evidence>
<accession>A0A5C1Q636</accession>
<dbReference type="KEGG" id="snn:EWH46_17500"/>
<evidence type="ECO:0000313" key="6">
    <source>
        <dbReference type="Proteomes" id="UP001549111"/>
    </source>
</evidence>
<evidence type="ECO:0000259" key="2">
    <source>
        <dbReference type="Pfam" id="PF05532"/>
    </source>
</evidence>
<evidence type="ECO:0000313" key="3">
    <source>
        <dbReference type="EMBL" id="MET3602743.1"/>
    </source>
</evidence>